<evidence type="ECO:0000313" key="1">
    <source>
        <dbReference type="EMBL" id="KAG5493791.1"/>
    </source>
</evidence>
<reference evidence="1 2" key="1">
    <citation type="submission" date="2021-02" db="EMBL/GenBank/DDBJ databases">
        <title>Porcisia hertigi Genome sequencing and assembly.</title>
        <authorList>
            <person name="Almutairi H."/>
            <person name="Gatherer D."/>
        </authorList>
    </citation>
    <scope>NUCLEOTIDE SEQUENCE [LARGE SCALE GENOMIC DNA]</scope>
    <source>
        <strain evidence="1 2">C119</strain>
    </source>
</reference>
<proteinExistence type="predicted"/>
<dbReference type="GeneID" id="94287746"/>
<comment type="caution">
    <text evidence="1">The sequence shown here is derived from an EMBL/GenBank/DDBJ whole genome shotgun (WGS) entry which is preliminary data.</text>
</comment>
<protein>
    <recommendedName>
        <fullName evidence="3">RIIa domain-containing protein</fullName>
    </recommendedName>
</protein>
<dbReference type="RefSeq" id="XP_067753826.1">
    <property type="nucleotide sequence ID" value="XM_067897669.1"/>
</dbReference>
<dbReference type="OrthoDB" id="64214at2759"/>
<dbReference type="EMBL" id="JAFJZO010000034">
    <property type="protein sequence ID" value="KAG5493791.1"/>
    <property type="molecule type" value="Genomic_DNA"/>
</dbReference>
<sequence>MISPPQPRSEHMGINSDSYFNVQIMADAMTTALMAEPTLEEAAVAVFNEKECMALKSNLRSEQIAQAKYLRAHPEIHKAVQEGLSRVLLAQPKNPLDFLIQYFASEEFLDLQHQ</sequence>
<organism evidence="1 2">
    <name type="scientific">Porcisia hertigi</name>
    <dbReference type="NCBI Taxonomy" id="2761500"/>
    <lineage>
        <taxon>Eukaryota</taxon>
        <taxon>Discoba</taxon>
        <taxon>Euglenozoa</taxon>
        <taxon>Kinetoplastea</taxon>
        <taxon>Metakinetoplastina</taxon>
        <taxon>Trypanosomatida</taxon>
        <taxon>Trypanosomatidae</taxon>
        <taxon>Leishmaniinae</taxon>
        <taxon>Porcisia</taxon>
    </lineage>
</organism>
<dbReference type="KEGG" id="phet:94287746"/>
<evidence type="ECO:0008006" key="3">
    <source>
        <dbReference type="Google" id="ProtNLM"/>
    </source>
</evidence>
<dbReference type="AlphaFoldDB" id="A0A836L095"/>
<gene>
    <name evidence="1" type="ORF">JKF63_01623</name>
</gene>
<evidence type="ECO:0000313" key="2">
    <source>
        <dbReference type="Proteomes" id="UP000674318"/>
    </source>
</evidence>
<keyword evidence="2" id="KW-1185">Reference proteome</keyword>
<dbReference type="Gene3D" id="1.20.890.10">
    <property type="entry name" value="cAMP-dependent protein kinase regulatory subunit, dimerization-anchoring domain"/>
    <property type="match status" value="1"/>
</dbReference>
<accession>A0A836L095</accession>
<dbReference type="Proteomes" id="UP000674318">
    <property type="component" value="Unassembled WGS sequence"/>
</dbReference>
<name>A0A836L095_9TRYP</name>